<evidence type="ECO:0000313" key="3">
    <source>
        <dbReference type="Proteomes" id="UP000294927"/>
    </source>
</evidence>
<proteinExistence type="predicted"/>
<keyword evidence="3" id="KW-1185">Reference proteome</keyword>
<feature type="domain" description="Putative adhesin Stv" evidence="1">
    <location>
        <begin position="4"/>
        <end position="83"/>
    </location>
</feature>
<evidence type="ECO:0000313" key="2">
    <source>
        <dbReference type="EMBL" id="TDV57682.1"/>
    </source>
</evidence>
<dbReference type="InterPro" id="IPR049002">
    <property type="entry name" value="Stv"/>
</dbReference>
<dbReference type="AlphaFoldDB" id="A0A4R7W549"/>
<dbReference type="Proteomes" id="UP000294927">
    <property type="component" value="Unassembled WGS sequence"/>
</dbReference>
<protein>
    <recommendedName>
        <fullName evidence="1">Putative adhesin Stv domain-containing protein</fullName>
    </recommendedName>
</protein>
<dbReference type="RefSeq" id="WP_133900917.1">
    <property type="nucleotide sequence ID" value="NZ_SOCP01000001.1"/>
</dbReference>
<accession>A0A4R7W549</accession>
<dbReference type="Pfam" id="PF21527">
    <property type="entry name" value="Stv"/>
    <property type="match status" value="1"/>
</dbReference>
<name>A0A4R7W549_9PSEU</name>
<gene>
    <name evidence="2" type="ORF">CLV71_101555</name>
</gene>
<evidence type="ECO:0000259" key="1">
    <source>
        <dbReference type="Pfam" id="PF21527"/>
    </source>
</evidence>
<reference evidence="2 3" key="1">
    <citation type="submission" date="2019-03" db="EMBL/GenBank/DDBJ databases">
        <title>Genomic Encyclopedia of Archaeal and Bacterial Type Strains, Phase II (KMG-II): from individual species to whole genera.</title>
        <authorList>
            <person name="Goeker M."/>
        </authorList>
    </citation>
    <scope>NUCLEOTIDE SEQUENCE [LARGE SCALE GENOMIC DNA]</scope>
    <source>
        <strain evidence="2 3">DSM 45499</strain>
    </source>
</reference>
<organism evidence="2 3">
    <name type="scientific">Actinophytocola oryzae</name>
    <dbReference type="NCBI Taxonomy" id="502181"/>
    <lineage>
        <taxon>Bacteria</taxon>
        <taxon>Bacillati</taxon>
        <taxon>Actinomycetota</taxon>
        <taxon>Actinomycetes</taxon>
        <taxon>Pseudonocardiales</taxon>
        <taxon>Pseudonocardiaceae</taxon>
    </lineage>
</organism>
<dbReference type="OrthoDB" id="3680992at2"/>
<dbReference type="EMBL" id="SOCP01000001">
    <property type="protein sequence ID" value="TDV57682.1"/>
    <property type="molecule type" value="Genomic_DNA"/>
</dbReference>
<comment type="caution">
    <text evidence="2">The sequence shown here is derived from an EMBL/GenBank/DDBJ whole genome shotgun (WGS) entry which is preliminary data.</text>
</comment>
<sequence length="264" mass="29082">MTGTFLVGHGAAAGMQTFVPATMTVHLYAGEGESIPAPNVIEILRYKGGQSVQSLTGGDPISNLFLTPLSQNQYETELGAVQPGEVVHFVGFDNPVGDSTGYTLCADVCDPQTGVHNCLGLFGVFGDDPELHLLVCLDEVVYEGTADQVTERENLPWETRPDHYDRINDLAGQIMAEVGYDSSSGEMTTYESTAAETLFDSLDYEDQAKLMTYEPVQRWSYVRHARTTLAALGEDDFRAFCAQQEEWVRDIYRRDPNGVGQYLD</sequence>